<protein>
    <submittedName>
        <fullName evidence="2">Uncharacterized protein</fullName>
    </submittedName>
</protein>
<feature type="transmembrane region" description="Helical" evidence="1">
    <location>
        <begin position="12"/>
        <end position="35"/>
    </location>
</feature>
<comment type="caution">
    <text evidence="2">The sequence shown here is derived from an EMBL/GenBank/DDBJ whole genome shotgun (WGS) entry which is preliminary data.</text>
</comment>
<gene>
    <name evidence="2" type="ORF">HSUHS5_0413</name>
</gene>
<reference evidence="2 3" key="1">
    <citation type="journal article" date="2011" name="Vet. Res.">
        <title>Genome sequence of Helicobacter suis supports its role in gastric pathology.</title>
        <authorList>
            <person name="Vermoote M."/>
            <person name="Vandekerckhove T.T."/>
            <person name="Flahou B."/>
            <person name="Pasmans F."/>
            <person name="Smet A."/>
            <person name="De Groote D."/>
            <person name="Van Criekinge W."/>
            <person name="Ducatelle R."/>
            <person name="Haesebrouck F."/>
        </authorList>
    </citation>
    <scope>NUCLEOTIDE SEQUENCE [LARGE SCALE GENOMIC DNA]</scope>
    <source>
        <strain evidence="2 3">HS5</strain>
    </source>
</reference>
<keyword evidence="1" id="KW-0812">Transmembrane</keyword>
<name>E7G3A1_9HELI</name>
<evidence type="ECO:0000313" key="2">
    <source>
        <dbReference type="EMBL" id="EFX42148.1"/>
    </source>
</evidence>
<keyword evidence="1" id="KW-1133">Transmembrane helix</keyword>
<dbReference type="AlphaFoldDB" id="E7G3A1"/>
<dbReference type="Proteomes" id="UP000054093">
    <property type="component" value="Unassembled WGS sequence"/>
</dbReference>
<organism evidence="2 3">
    <name type="scientific">Helicobacter suis HS5</name>
    <dbReference type="NCBI Taxonomy" id="710394"/>
    <lineage>
        <taxon>Bacteria</taxon>
        <taxon>Pseudomonadati</taxon>
        <taxon>Campylobacterota</taxon>
        <taxon>Epsilonproteobacteria</taxon>
        <taxon>Campylobacterales</taxon>
        <taxon>Helicobacteraceae</taxon>
        <taxon>Helicobacter</taxon>
    </lineage>
</organism>
<evidence type="ECO:0000313" key="3">
    <source>
        <dbReference type="Proteomes" id="UP000054093"/>
    </source>
</evidence>
<dbReference type="EMBL" id="ADHO01000065">
    <property type="protein sequence ID" value="EFX42148.1"/>
    <property type="molecule type" value="Genomic_DNA"/>
</dbReference>
<evidence type="ECO:0000256" key="1">
    <source>
        <dbReference type="SAM" id="Phobius"/>
    </source>
</evidence>
<keyword evidence="1" id="KW-0472">Membrane</keyword>
<sequence>MVLRLITKIIRILCLLRVENNIFLIMLKPILLYLLNYNQINLGRIKMSFAPMLLATINNSIGNKDKHVSLEYLIGLFMDKKTTNLSNTDKYIIGTIQTEALEQEIEWFSQDYHIPMENILHVLSINPYQ</sequence>
<accession>E7G3A1</accession>
<proteinExistence type="predicted"/>